<sequence length="327" mass="36525">MAFVVGSGQSLFLGSSGAVCKAKSAKEDRNKVVMGLNQRQRRYQFEEKFTELIKERLGETATALPEAEVPVGERPYVVDTDRILDIMANPDLFPAPPAEMRPLYDPVDYPARPEDLFMADKITKAYKSKTMQNGIYSTLCTEGTTKGAADTARVRALHYEFRQKQKPMNLRKRELFENRKEAIISANGCHHEEEMFSTYKTATLAYNAKKAEAAMACSKYSMPETLAENYMAECVNKQLLAKAVPNGVYGFNCLDGTTKDHAEQLRIATVAGAFRTSQMSESVRQGARREQVKRALALYTHNCHHEEKLFSAYPAVAATMRGGAYGK</sequence>
<name>A0A7S2ZJ35_9RHOD</name>
<dbReference type="AlphaFoldDB" id="A0A7S2ZJ35"/>
<organism evidence="1">
    <name type="scientific">Rhodosorus marinus</name>
    <dbReference type="NCBI Taxonomy" id="101924"/>
    <lineage>
        <taxon>Eukaryota</taxon>
        <taxon>Rhodophyta</taxon>
        <taxon>Stylonematophyceae</taxon>
        <taxon>Stylonematales</taxon>
        <taxon>Stylonemataceae</taxon>
        <taxon>Rhodosorus</taxon>
    </lineage>
</organism>
<dbReference type="EMBL" id="HBHW01012611">
    <property type="protein sequence ID" value="CAE0041893.1"/>
    <property type="molecule type" value="Transcribed_RNA"/>
</dbReference>
<proteinExistence type="predicted"/>
<evidence type="ECO:0000313" key="1">
    <source>
        <dbReference type="EMBL" id="CAE0041893.1"/>
    </source>
</evidence>
<accession>A0A7S2ZJ35</accession>
<reference evidence="1" key="1">
    <citation type="submission" date="2021-01" db="EMBL/GenBank/DDBJ databases">
        <authorList>
            <person name="Corre E."/>
            <person name="Pelletier E."/>
            <person name="Niang G."/>
            <person name="Scheremetjew M."/>
            <person name="Finn R."/>
            <person name="Kale V."/>
            <person name="Holt S."/>
            <person name="Cochrane G."/>
            <person name="Meng A."/>
            <person name="Brown T."/>
            <person name="Cohen L."/>
        </authorList>
    </citation>
    <scope>NUCLEOTIDE SEQUENCE</scope>
    <source>
        <strain evidence="1">CCMP 769</strain>
    </source>
</reference>
<gene>
    <name evidence="1" type="ORF">RMAR00112_LOCUS9857</name>
</gene>
<protein>
    <submittedName>
        <fullName evidence="1">Uncharacterized protein</fullName>
    </submittedName>
</protein>